<evidence type="ECO:0000259" key="6">
    <source>
        <dbReference type="Pfam" id="PF13847"/>
    </source>
</evidence>
<dbReference type="InterPro" id="IPR029063">
    <property type="entry name" value="SAM-dependent_MTases_sf"/>
</dbReference>
<dbReference type="InterPro" id="IPR002052">
    <property type="entry name" value="DNA_methylase_N6_adenine_CS"/>
</dbReference>
<dbReference type="Pfam" id="PF17827">
    <property type="entry name" value="PrmC_N"/>
    <property type="match status" value="1"/>
</dbReference>
<keyword evidence="2 5" id="KW-0808">Transferase</keyword>
<comment type="function">
    <text evidence="5">Methylates the class 1 translation termination release factors RF1/PrfA and RF2/PrfB on the glutamine residue of the universally conserved GGQ motif.</text>
</comment>
<evidence type="ECO:0000256" key="2">
    <source>
        <dbReference type="ARBA" id="ARBA00022679"/>
    </source>
</evidence>
<dbReference type="FunFam" id="3.40.50.150:FF:000053">
    <property type="entry name" value="Release factor glutamine methyltransferase"/>
    <property type="match status" value="1"/>
</dbReference>
<keyword evidence="1 5" id="KW-0489">Methyltransferase</keyword>
<evidence type="ECO:0000256" key="1">
    <source>
        <dbReference type="ARBA" id="ARBA00022603"/>
    </source>
</evidence>
<comment type="similarity">
    <text evidence="5">Belongs to the protein N5-glutamine methyltransferase family. PrmC subfamily.</text>
</comment>
<feature type="binding site" evidence="5">
    <location>
        <begin position="203"/>
        <end position="206"/>
    </location>
    <ligand>
        <name>substrate</name>
    </ligand>
</feature>
<accession>A0A1T0AWM5</accession>
<dbReference type="EC" id="2.1.1.297" evidence="5"/>
<dbReference type="InterPro" id="IPR050320">
    <property type="entry name" value="N5-glutamine_MTase"/>
</dbReference>
<evidence type="ECO:0000256" key="3">
    <source>
        <dbReference type="ARBA" id="ARBA00022691"/>
    </source>
</evidence>
<dbReference type="InterPro" id="IPR019874">
    <property type="entry name" value="RF_methyltr_PrmC"/>
</dbReference>
<feature type="binding site" evidence="5">
    <location>
        <position position="160"/>
    </location>
    <ligand>
        <name>S-adenosyl-L-methionine</name>
        <dbReference type="ChEBI" id="CHEBI:59789"/>
    </ligand>
</feature>
<evidence type="ECO:0000313" key="8">
    <source>
        <dbReference type="EMBL" id="OOS02218.1"/>
    </source>
</evidence>
<dbReference type="InterPro" id="IPR025714">
    <property type="entry name" value="Methyltranfer_dom"/>
</dbReference>
<dbReference type="STRING" id="123822.B0188_08895"/>
<keyword evidence="9" id="KW-1185">Reference proteome</keyword>
<comment type="caution">
    <text evidence="8">The sequence shown here is derived from an EMBL/GenBank/DDBJ whole genome shotgun (WGS) entry which is preliminary data.</text>
</comment>
<dbReference type="OrthoDB" id="9800643at2"/>
<dbReference type="Gene3D" id="1.10.8.10">
    <property type="entry name" value="DNA helicase RuvA subunit, C-terminal domain"/>
    <property type="match status" value="1"/>
</dbReference>
<dbReference type="SUPFAM" id="SSF53335">
    <property type="entry name" value="S-adenosyl-L-methionine-dependent methyltransferases"/>
    <property type="match status" value="1"/>
</dbReference>
<proteinExistence type="inferred from homology"/>
<organism evidence="8 9">
    <name type="scientific">[Haemophilus] felis</name>
    <dbReference type="NCBI Taxonomy" id="123822"/>
    <lineage>
        <taxon>Bacteria</taxon>
        <taxon>Pseudomonadati</taxon>
        <taxon>Pseudomonadota</taxon>
        <taxon>Gammaproteobacteria</taxon>
        <taxon>Pasteurellales</taxon>
        <taxon>Pasteurellaceae</taxon>
    </lineage>
</organism>
<dbReference type="NCBIfam" id="TIGR03534">
    <property type="entry name" value="RF_mod_PrmC"/>
    <property type="match status" value="1"/>
</dbReference>
<dbReference type="PROSITE" id="PS00092">
    <property type="entry name" value="N6_MTASE"/>
    <property type="match status" value="1"/>
</dbReference>
<comment type="catalytic activity">
    <reaction evidence="4 5">
        <text>L-glutaminyl-[peptide chain release factor] + S-adenosyl-L-methionine = N(5)-methyl-L-glutaminyl-[peptide chain release factor] + S-adenosyl-L-homocysteine + H(+)</text>
        <dbReference type="Rhea" id="RHEA:42896"/>
        <dbReference type="Rhea" id="RHEA-COMP:10271"/>
        <dbReference type="Rhea" id="RHEA-COMP:10272"/>
        <dbReference type="ChEBI" id="CHEBI:15378"/>
        <dbReference type="ChEBI" id="CHEBI:30011"/>
        <dbReference type="ChEBI" id="CHEBI:57856"/>
        <dbReference type="ChEBI" id="CHEBI:59789"/>
        <dbReference type="ChEBI" id="CHEBI:61891"/>
        <dbReference type="EC" id="2.1.1.297"/>
    </reaction>
</comment>
<dbReference type="NCBIfam" id="TIGR00536">
    <property type="entry name" value="hemK_fam"/>
    <property type="match status" value="1"/>
</dbReference>
<feature type="domain" description="Methyltransferase" evidence="6">
    <location>
        <begin position="122"/>
        <end position="268"/>
    </location>
</feature>
<dbReference type="GO" id="GO:0032259">
    <property type="term" value="P:methylation"/>
    <property type="evidence" value="ECO:0007669"/>
    <property type="project" value="UniProtKB-KW"/>
</dbReference>
<sequence>MQTYRAWLQQAIQQLTQSRPSENHRSDALLLLQKVTKQTRSFIIAFDETLLKSEQLAVLDELLQRRITGEPMAYIFGEKEFWSLNFKVSKHTLIPRPDTEILVEQALMLAQQRIKESDFSGELSILDLGTGTGAIALALASELTPLTQQKNIKLNIIGLDRIPEAVNVAQENAKQLNLQASFIQSSWFEKILPNHQFDLIVSNPPYIDEQDPHLGQGDVRFEPHSALIADEQGYADLRHIIAKSPFFLKNQGYLLLEHGWQQAEQVRDIFHQHHWANIQTIQDYGHNDRVTFGCFIWNT</sequence>
<dbReference type="PANTHER" id="PTHR18895:SF74">
    <property type="entry name" value="MTRF1L RELEASE FACTOR GLUTAMINE METHYLTRANSFERASE"/>
    <property type="match status" value="1"/>
</dbReference>
<dbReference type="InterPro" id="IPR004556">
    <property type="entry name" value="HemK-like"/>
</dbReference>
<dbReference type="GO" id="GO:0102559">
    <property type="term" value="F:peptide chain release factor N(5)-glutamine methyltransferase activity"/>
    <property type="evidence" value="ECO:0007669"/>
    <property type="project" value="UniProtKB-EC"/>
</dbReference>
<feature type="binding site" evidence="5">
    <location>
        <position position="203"/>
    </location>
    <ligand>
        <name>S-adenosyl-L-methionine</name>
        <dbReference type="ChEBI" id="CHEBI:59789"/>
    </ligand>
</feature>
<dbReference type="AlphaFoldDB" id="A0A1T0AWM5"/>
<reference evidence="8 9" key="1">
    <citation type="submission" date="2017-02" db="EMBL/GenBank/DDBJ databases">
        <title>Draft genome sequence of Haemophilus felis CCUG 31170 type strain.</title>
        <authorList>
            <person name="Engstrom-Jakobsson H."/>
            <person name="Salva-Serra F."/>
            <person name="Thorell K."/>
            <person name="Gonzales-Siles L."/>
            <person name="Karlsson R."/>
            <person name="Boulund F."/>
            <person name="Engstrand L."/>
            <person name="Kristiansson E."/>
            <person name="Moore E."/>
        </authorList>
    </citation>
    <scope>NUCLEOTIDE SEQUENCE [LARGE SCALE GENOMIC DNA]</scope>
    <source>
        <strain evidence="8 9">CCUG 31170</strain>
    </source>
</reference>
<evidence type="ECO:0000256" key="4">
    <source>
        <dbReference type="ARBA" id="ARBA00048391"/>
    </source>
</evidence>
<keyword evidence="3 5" id="KW-0949">S-adenosyl-L-methionine</keyword>
<feature type="binding site" evidence="5">
    <location>
        <begin position="129"/>
        <end position="133"/>
    </location>
    <ligand>
        <name>S-adenosyl-L-methionine</name>
        <dbReference type="ChEBI" id="CHEBI:59789"/>
    </ligand>
</feature>
<gene>
    <name evidence="5" type="primary">prmC</name>
    <name evidence="8" type="ORF">B0188_08895</name>
</gene>
<feature type="binding site" evidence="5">
    <location>
        <position position="187"/>
    </location>
    <ligand>
        <name>S-adenosyl-L-methionine</name>
        <dbReference type="ChEBI" id="CHEBI:59789"/>
    </ligand>
</feature>
<evidence type="ECO:0000256" key="5">
    <source>
        <dbReference type="HAMAP-Rule" id="MF_02126"/>
    </source>
</evidence>
<dbReference type="GO" id="GO:0003676">
    <property type="term" value="F:nucleic acid binding"/>
    <property type="evidence" value="ECO:0007669"/>
    <property type="project" value="InterPro"/>
</dbReference>
<dbReference type="Gene3D" id="3.40.50.150">
    <property type="entry name" value="Vaccinia Virus protein VP39"/>
    <property type="match status" value="1"/>
</dbReference>
<dbReference type="Pfam" id="PF13847">
    <property type="entry name" value="Methyltransf_31"/>
    <property type="match status" value="1"/>
</dbReference>
<evidence type="ECO:0000313" key="9">
    <source>
        <dbReference type="Proteomes" id="UP000190023"/>
    </source>
</evidence>
<evidence type="ECO:0000259" key="7">
    <source>
        <dbReference type="Pfam" id="PF17827"/>
    </source>
</evidence>
<dbReference type="HAMAP" id="MF_02126">
    <property type="entry name" value="RF_methyltr_PrmC"/>
    <property type="match status" value="1"/>
</dbReference>
<dbReference type="PANTHER" id="PTHR18895">
    <property type="entry name" value="HEMK METHYLTRANSFERASE"/>
    <property type="match status" value="1"/>
</dbReference>
<dbReference type="InterPro" id="IPR040758">
    <property type="entry name" value="PrmC_N"/>
</dbReference>
<dbReference type="FunFam" id="1.10.8.10:FF:000032">
    <property type="entry name" value="Release factor glutamine methyltransferase"/>
    <property type="match status" value="1"/>
</dbReference>
<dbReference type="EMBL" id="MUYB01000038">
    <property type="protein sequence ID" value="OOS02218.1"/>
    <property type="molecule type" value="Genomic_DNA"/>
</dbReference>
<dbReference type="CDD" id="cd02440">
    <property type="entry name" value="AdoMet_MTases"/>
    <property type="match status" value="1"/>
</dbReference>
<name>A0A1T0AWM5_9PAST</name>
<protein>
    <recommendedName>
        <fullName evidence="5">Release factor glutamine methyltransferase</fullName>
        <shortName evidence="5">RF MTase</shortName>
        <ecNumber evidence="5">2.1.1.297</ecNumber>
    </recommendedName>
    <alternativeName>
        <fullName evidence="5">N5-glutamine methyltransferase PrmC</fullName>
    </alternativeName>
    <alternativeName>
        <fullName evidence="5">Protein-(glutamine-N5) MTase PrmC</fullName>
    </alternativeName>
    <alternativeName>
        <fullName evidence="5">Protein-glutamine N-methyltransferase PrmC</fullName>
    </alternativeName>
</protein>
<feature type="domain" description="Release factor glutamine methyltransferase N-terminal" evidence="7">
    <location>
        <begin position="7"/>
        <end position="77"/>
    </location>
</feature>
<dbReference type="Proteomes" id="UP000190023">
    <property type="component" value="Unassembled WGS sequence"/>
</dbReference>